<evidence type="ECO:0000256" key="4">
    <source>
        <dbReference type="ARBA" id="ARBA00022679"/>
    </source>
</evidence>
<evidence type="ECO:0000259" key="6">
    <source>
        <dbReference type="Pfam" id="PF00590"/>
    </source>
</evidence>
<keyword evidence="3" id="KW-0489">Methyltransferase</keyword>
<dbReference type="GO" id="GO:0032259">
    <property type="term" value="P:methylation"/>
    <property type="evidence" value="ECO:0007669"/>
    <property type="project" value="UniProtKB-KW"/>
</dbReference>
<dbReference type="SUPFAM" id="SSF53790">
    <property type="entry name" value="Tetrapyrrole methylase"/>
    <property type="match status" value="1"/>
</dbReference>
<comment type="pathway">
    <text evidence="1">Cofactor biosynthesis; adenosylcobalamin biosynthesis.</text>
</comment>
<keyword evidence="4" id="KW-0808">Transferase</keyword>
<dbReference type="GO" id="GO:0043819">
    <property type="term" value="F:precorrin-6A synthase (deacetylating) activity"/>
    <property type="evidence" value="ECO:0007669"/>
    <property type="project" value="InterPro"/>
</dbReference>
<feature type="domain" description="Tetrapyrrole methylase" evidence="6">
    <location>
        <begin position="5"/>
        <end position="225"/>
    </location>
</feature>
<evidence type="ECO:0000256" key="2">
    <source>
        <dbReference type="ARBA" id="ARBA00022573"/>
    </source>
</evidence>
<gene>
    <name evidence="7" type="primary">cobF</name>
    <name evidence="7" type="ORF">C7Y72_07000</name>
</gene>
<evidence type="ECO:0000256" key="1">
    <source>
        <dbReference type="ARBA" id="ARBA00004953"/>
    </source>
</evidence>
<name>A0A2T4UJM0_9ACTN</name>
<dbReference type="GO" id="GO:0009236">
    <property type="term" value="P:cobalamin biosynthetic process"/>
    <property type="evidence" value="ECO:0007669"/>
    <property type="project" value="UniProtKB-KW"/>
</dbReference>
<proteinExistence type="predicted"/>
<evidence type="ECO:0000313" key="8">
    <source>
        <dbReference type="Proteomes" id="UP000240739"/>
    </source>
</evidence>
<sequence>MSGRLLLIGIGCGDPEHLTLRAARAIAELDVLFVVTKGRGPDDELVGLRRELVRRHRPTGAPLREVELADPPRPWRTAPDYAEAVATWRAGRAALWRAALADIADGRTGGFLVWGDPSLYESTLAVVQEVREGLALELEVIPGVSSVHALTARHAIPLNRVGGAVQIMPARRLAAHGMPDGVDDVVVMLDPDCAFTALDPDGLDIHWGAFVGTPDELLLAGPLAQTGPRIVSARAAAKARKGWMFDLYLLRRR</sequence>
<keyword evidence="2" id="KW-0169">Cobalamin biosynthesis</keyword>
<dbReference type="Gene3D" id="3.40.1010.10">
    <property type="entry name" value="Cobalt-precorrin-4 Transmethylase, Domain 1"/>
    <property type="match status" value="1"/>
</dbReference>
<evidence type="ECO:0000256" key="5">
    <source>
        <dbReference type="ARBA" id="ARBA00022691"/>
    </source>
</evidence>
<dbReference type="CDD" id="cd11643">
    <property type="entry name" value="Precorrin-6A-synthase"/>
    <property type="match status" value="1"/>
</dbReference>
<keyword evidence="5" id="KW-0949">S-adenosyl-L-methionine</keyword>
<dbReference type="InterPro" id="IPR035996">
    <property type="entry name" value="4pyrrol_Methylase_sf"/>
</dbReference>
<evidence type="ECO:0000313" key="7">
    <source>
        <dbReference type="EMBL" id="PTL59415.1"/>
    </source>
</evidence>
<organism evidence="7 8">
    <name type="scientific">Paraconexibacter algicola</name>
    <dbReference type="NCBI Taxonomy" id="2133960"/>
    <lineage>
        <taxon>Bacteria</taxon>
        <taxon>Bacillati</taxon>
        <taxon>Actinomycetota</taxon>
        <taxon>Thermoleophilia</taxon>
        <taxon>Solirubrobacterales</taxon>
        <taxon>Paraconexibacteraceae</taxon>
        <taxon>Paraconexibacter</taxon>
    </lineage>
</organism>
<dbReference type="Pfam" id="PF00590">
    <property type="entry name" value="TP_methylase"/>
    <property type="match status" value="1"/>
</dbReference>
<dbReference type="InterPro" id="IPR012797">
    <property type="entry name" value="CobF"/>
</dbReference>
<dbReference type="InterPro" id="IPR014776">
    <property type="entry name" value="4pyrrole_Mease_sub2"/>
</dbReference>
<dbReference type="Gene3D" id="3.30.950.10">
    <property type="entry name" value="Methyltransferase, Cobalt-precorrin-4 Transmethylase, Domain 2"/>
    <property type="match status" value="1"/>
</dbReference>
<dbReference type="NCBIfam" id="TIGR02434">
    <property type="entry name" value="CobF"/>
    <property type="match status" value="1"/>
</dbReference>
<dbReference type="PIRSF" id="PIRSF036525">
    <property type="entry name" value="CobF"/>
    <property type="match status" value="1"/>
</dbReference>
<accession>A0A2T4UJM0</accession>
<dbReference type="AlphaFoldDB" id="A0A2T4UJM0"/>
<protein>
    <submittedName>
        <fullName evidence="7">Precorrin-6A synthase (Deacetylating)</fullName>
    </submittedName>
</protein>
<dbReference type="OrthoDB" id="9787471at2"/>
<dbReference type="InterPro" id="IPR014777">
    <property type="entry name" value="4pyrrole_Mease_sub1"/>
</dbReference>
<keyword evidence="8" id="KW-1185">Reference proteome</keyword>
<comment type="caution">
    <text evidence="7">The sequence shown here is derived from an EMBL/GenBank/DDBJ whole genome shotgun (WGS) entry which is preliminary data.</text>
</comment>
<dbReference type="Proteomes" id="UP000240739">
    <property type="component" value="Unassembled WGS sequence"/>
</dbReference>
<dbReference type="RefSeq" id="WP_107568025.1">
    <property type="nucleotide sequence ID" value="NZ_PYYB01000001.1"/>
</dbReference>
<evidence type="ECO:0000256" key="3">
    <source>
        <dbReference type="ARBA" id="ARBA00022603"/>
    </source>
</evidence>
<dbReference type="PANTHER" id="PTHR43467">
    <property type="entry name" value="COBALT-PRECORRIN-2 C(20)-METHYLTRANSFERASE"/>
    <property type="match status" value="1"/>
</dbReference>
<dbReference type="PANTHER" id="PTHR43467:SF1">
    <property type="entry name" value="PRECORRIN-6A SYNTHASE [DEACETYLATING]"/>
    <property type="match status" value="1"/>
</dbReference>
<dbReference type="EMBL" id="PYYB01000001">
    <property type="protein sequence ID" value="PTL59415.1"/>
    <property type="molecule type" value="Genomic_DNA"/>
</dbReference>
<dbReference type="InterPro" id="IPR000878">
    <property type="entry name" value="4pyrrol_Mease"/>
</dbReference>
<reference evidence="7 8" key="1">
    <citation type="submission" date="2018-03" db="EMBL/GenBank/DDBJ databases">
        <title>Aquarubrobacter algicola gen. nov., sp. nov., a novel actinobacterium isolated from shallow eutrophic lake during the end of cyanobacterial harmful algal blooms.</title>
        <authorList>
            <person name="Chun S.J."/>
        </authorList>
    </citation>
    <scope>NUCLEOTIDE SEQUENCE [LARGE SCALE GENOMIC DNA]</scope>
    <source>
        <strain evidence="7 8">Seoho-28</strain>
    </source>
</reference>